<accession>A0ABD2B1Y6</accession>
<evidence type="ECO:0000256" key="1">
    <source>
        <dbReference type="SAM" id="MobiDB-lite"/>
    </source>
</evidence>
<evidence type="ECO:0000313" key="3">
    <source>
        <dbReference type="Proteomes" id="UP001607302"/>
    </source>
</evidence>
<keyword evidence="3" id="KW-1185">Reference proteome</keyword>
<dbReference type="Proteomes" id="UP001607302">
    <property type="component" value="Unassembled WGS sequence"/>
</dbReference>
<sequence length="254" mass="28606">MHLCNLAEYSFLDGGSQEHPKNSLETRDLEVLEARKKSFKASFMRLLRENVEKKEKEEDEEDKKKKEEEEEEEEAAIDSTYTYLLTHSRSQENKIDKNRFVEKVPNDLEPLQFWDTGAIDGRVYKDNKRMMDMKRRNDVPTGHAVDAVVAVVATVAAMVAVMQATEWDTYDTLTLTSFCNRHEDIIETDRIELRDASYPTATATATVTATAAAIDTTATALETPATARTKVVTIASSAFLLLPNLTTASKPYTN</sequence>
<name>A0ABD2B1Y6_VESSQ</name>
<feature type="region of interest" description="Disordered" evidence="1">
    <location>
        <begin position="50"/>
        <end position="79"/>
    </location>
</feature>
<proteinExistence type="predicted"/>
<comment type="caution">
    <text evidence="2">The sequence shown here is derived from an EMBL/GenBank/DDBJ whole genome shotgun (WGS) entry which is preliminary data.</text>
</comment>
<reference evidence="2 3" key="1">
    <citation type="journal article" date="2024" name="Ann. Entomol. Soc. Am.">
        <title>Genomic analyses of the southern and eastern yellowjacket wasps (Hymenoptera: Vespidae) reveal evolutionary signatures of social life.</title>
        <authorList>
            <person name="Catto M.A."/>
            <person name="Caine P.B."/>
            <person name="Orr S.E."/>
            <person name="Hunt B.G."/>
            <person name="Goodisman M.A.D."/>
        </authorList>
    </citation>
    <scope>NUCLEOTIDE SEQUENCE [LARGE SCALE GENOMIC DNA]</scope>
    <source>
        <strain evidence="2">233</strain>
        <tissue evidence="2">Head and thorax</tissue>
    </source>
</reference>
<feature type="compositionally biased region" description="Basic and acidic residues" evidence="1">
    <location>
        <begin position="50"/>
        <end position="67"/>
    </location>
</feature>
<dbReference type="AlphaFoldDB" id="A0ABD2B1Y6"/>
<organism evidence="2 3">
    <name type="scientific">Vespula squamosa</name>
    <name type="common">Southern yellow jacket</name>
    <name type="synonym">Wasp</name>
    <dbReference type="NCBI Taxonomy" id="30214"/>
    <lineage>
        <taxon>Eukaryota</taxon>
        <taxon>Metazoa</taxon>
        <taxon>Ecdysozoa</taxon>
        <taxon>Arthropoda</taxon>
        <taxon>Hexapoda</taxon>
        <taxon>Insecta</taxon>
        <taxon>Pterygota</taxon>
        <taxon>Neoptera</taxon>
        <taxon>Endopterygota</taxon>
        <taxon>Hymenoptera</taxon>
        <taxon>Apocrita</taxon>
        <taxon>Aculeata</taxon>
        <taxon>Vespoidea</taxon>
        <taxon>Vespidae</taxon>
        <taxon>Vespinae</taxon>
        <taxon>Vespula</taxon>
    </lineage>
</organism>
<gene>
    <name evidence="2" type="ORF">V1478_007007</name>
</gene>
<dbReference type="EMBL" id="JAUDFV010000133">
    <property type="protein sequence ID" value="KAL2726729.1"/>
    <property type="molecule type" value="Genomic_DNA"/>
</dbReference>
<protein>
    <submittedName>
        <fullName evidence="2">Uncharacterized protein</fullName>
    </submittedName>
</protein>
<evidence type="ECO:0000313" key="2">
    <source>
        <dbReference type="EMBL" id="KAL2726729.1"/>
    </source>
</evidence>